<reference evidence="10 11" key="1">
    <citation type="journal article" date="2014" name="Environ. Microbiol.">
        <title>The nitrate-ammonifying and nosZ-carrying bacterium Bacillus vireti is a potent source and sink for nitric and nitrous oxide under high nitrate conditions.</title>
        <authorList>
            <person name="Mania D."/>
            <person name="Heylen K."/>
            <person name="van Spanning R.J."/>
            <person name="Frostegard A."/>
        </authorList>
    </citation>
    <scope>NUCLEOTIDE SEQUENCE [LARGE SCALE GENOMIC DNA]</scope>
    <source>
        <strain evidence="10 11">LMG 21834</strain>
    </source>
</reference>
<sequence>MKGLNVLTYTENLVESIKGYLFLRLVLMVLLLMTISFLVNRTSSWFFKNSHLFPEADSKTIQGVIRSTLKYLIAIILIIYIIGQFIDIKGLLAGAGIIGVILGFAAQQILKDVLLGFTRISDKEFRVGDYVTFNGVISGTVEEIGIRFMQIREWSGKLLTISHGEIRTIENFNKGKMRIIERVTVSYQEEPERIKWLLEEICKICNEKYGETLLRGEDGIPEQDFRYYGITDLNPNLRYIGYEFCMVALVKPENFFETSRNVRFELMSVFHKNLVSMAVSNVLFQSEQGTS</sequence>
<evidence type="ECO:0000313" key="10">
    <source>
        <dbReference type="EMBL" id="ETI69590.1"/>
    </source>
</evidence>
<feature type="transmembrane region" description="Helical" evidence="8">
    <location>
        <begin position="92"/>
        <end position="110"/>
    </location>
</feature>
<dbReference type="PROSITE" id="PS50007">
    <property type="entry name" value="PIPLC_X_DOMAIN"/>
    <property type="match status" value="1"/>
</dbReference>
<feature type="transmembrane region" description="Helical" evidence="8">
    <location>
        <begin position="68"/>
        <end position="86"/>
    </location>
</feature>
<dbReference type="Gene3D" id="1.10.287.1260">
    <property type="match status" value="1"/>
</dbReference>
<dbReference type="PANTHER" id="PTHR30460:SF1">
    <property type="entry name" value="MECHANOSENSITIVE ION CHANNEL"/>
    <property type="match status" value="1"/>
</dbReference>
<dbReference type="Pfam" id="PF00924">
    <property type="entry name" value="MS_channel_2nd"/>
    <property type="match status" value="1"/>
</dbReference>
<evidence type="ECO:0000256" key="1">
    <source>
        <dbReference type="ARBA" id="ARBA00004651"/>
    </source>
</evidence>
<evidence type="ECO:0000256" key="8">
    <source>
        <dbReference type="SAM" id="Phobius"/>
    </source>
</evidence>
<evidence type="ECO:0000256" key="4">
    <source>
        <dbReference type="ARBA" id="ARBA00022692"/>
    </source>
</evidence>
<comment type="similarity">
    <text evidence="2">Belongs to the MscS (TC 1.A.23) family.</text>
</comment>
<evidence type="ECO:0000256" key="7">
    <source>
        <dbReference type="ARBA" id="ARBA00059688"/>
    </source>
</evidence>
<evidence type="ECO:0000256" key="6">
    <source>
        <dbReference type="ARBA" id="ARBA00023136"/>
    </source>
</evidence>
<dbReference type="GO" id="GO:0005886">
    <property type="term" value="C:plasma membrane"/>
    <property type="evidence" value="ECO:0007669"/>
    <property type="project" value="UniProtKB-SubCell"/>
</dbReference>
<accession>A0AB94IR68</accession>
<keyword evidence="6 8" id="KW-0472">Membrane</keyword>
<evidence type="ECO:0000256" key="5">
    <source>
        <dbReference type="ARBA" id="ARBA00022989"/>
    </source>
</evidence>
<evidence type="ECO:0000256" key="2">
    <source>
        <dbReference type="ARBA" id="ARBA00008017"/>
    </source>
</evidence>
<dbReference type="InterPro" id="IPR006685">
    <property type="entry name" value="MscS_channel_2nd"/>
</dbReference>
<dbReference type="Gene3D" id="2.30.30.60">
    <property type="match status" value="1"/>
</dbReference>
<comment type="subcellular location">
    <subcellularLocation>
        <location evidence="1">Cell membrane</location>
        <topology evidence="1">Multi-pass membrane protein</topology>
    </subcellularLocation>
</comment>
<keyword evidence="11" id="KW-1185">Reference proteome</keyword>
<dbReference type="InterPro" id="IPR011014">
    <property type="entry name" value="MscS_channel_TM-2"/>
</dbReference>
<proteinExistence type="inferred from homology"/>
<dbReference type="FunFam" id="2.30.30.60:FF:000001">
    <property type="entry name" value="MscS Mechanosensitive ion channel"/>
    <property type="match status" value="1"/>
</dbReference>
<keyword evidence="3" id="KW-1003">Cell membrane</keyword>
<dbReference type="SUPFAM" id="SSF82861">
    <property type="entry name" value="Mechanosensitive channel protein MscS (YggB), transmembrane region"/>
    <property type="match status" value="1"/>
</dbReference>
<dbReference type="EMBL" id="ALAN01000047">
    <property type="protein sequence ID" value="ETI69590.1"/>
    <property type="molecule type" value="Genomic_DNA"/>
</dbReference>
<feature type="transmembrane region" description="Helical" evidence="8">
    <location>
        <begin position="20"/>
        <end position="39"/>
    </location>
</feature>
<comment type="caution">
    <text evidence="10">The sequence shown here is derived from an EMBL/GenBank/DDBJ whole genome shotgun (WGS) entry which is preliminary data.</text>
</comment>
<evidence type="ECO:0000256" key="3">
    <source>
        <dbReference type="ARBA" id="ARBA00022475"/>
    </source>
</evidence>
<feature type="domain" description="Mechanosensitive ion channel MscS" evidence="9">
    <location>
        <begin position="109"/>
        <end position="174"/>
    </location>
</feature>
<dbReference type="GO" id="GO:0008381">
    <property type="term" value="F:mechanosensitive monoatomic ion channel activity"/>
    <property type="evidence" value="ECO:0007669"/>
    <property type="project" value="InterPro"/>
</dbReference>
<keyword evidence="4 8" id="KW-0812">Transmembrane</keyword>
<comment type="function">
    <text evidence="7">May play a role in resistance to osmotic downshock.</text>
</comment>
<name>A0AB94IR68_9BACI</name>
<organism evidence="10 11">
    <name type="scientific">Neobacillus vireti LMG 21834</name>
    <dbReference type="NCBI Taxonomy" id="1131730"/>
    <lineage>
        <taxon>Bacteria</taxon>
        <taxon>Bacillati</taxon>
        <taxon>Bacillota</taxon>
        <taxon>Bacilli</taxon>
        <taxon>Bacillales</taxon>
        <taxon>Bacillaceae</taxon>
        <taxon>Neobacillus</taxon>
    </lineage>
</organism>
<dbReference type="SUPFAM" id="SSF50182">
    <property type="entry name" value="Sm-like ribonucleoproteins"/>
    <property type="match status" value="1"/>
</dbReference>
<evidence type="ECO:0000313" key="11">
    <source>
        <dbReference type="Proteomes" id="UP000018877"/>
    </source>
</evidence>
<dbReference type="AlphaFoldDB" id="A0AB94IR68"/>
<evidence type="ECO:0000259" key="9">
    <source>
        <dbReference type="Pfam" id="PF00924"/>
    </source>
</evidence>
<dbReference type="InterPro" id="IPR010920">
    <property type="entry name" value="LSM_dom_sf"/>
</dbReference>
<keyword evidence="5 8" id="KW-1133">Transmembrane helix</keyword>
<dbReference type="InterPro" id="IPR023408">
    <property type="entry name" value="MscS_beta-dom_sf"/>
</dbReference>
<gene>
    <name evidence="10" type="ORF">BAVI_06719</name>
</gene>
<dbReference type="InterPro" id="IPR045276">
    <property type="entry name" value="YbiO_bact"/>
</dbReference>
<dbReference type="PANTHER" id="PTHR30460">
    <property type="entry name" value="MODERATE CONDUCTANCE MECHANOSENSITIVE CHANNEL YBIO"/>
    <property type="match status" value="1"/>
</dbReference>
<dbReference type="Proteomes" id="UP000018877">
    <property type="component" value="Unassembled WGS sequence"/>
</dbReference>
<protein>
    <submittedName>
        <fullName evidence="10">Mechanosensitive ion channel family protein</fullName>
    </submittedName>
</protein>